<dbReference type="STRING" id="6313.A0A0K0DA26"/>
<dbReference type="InterPro" id="IPR028073">
    <property type="entry name" value="PHTB1_N_dom"/>
</dbReference>
<reference evidence="2" key="1">
    <citation type="submission" date="2012-09" db="EMBL/GenBank/DDBJ databases">
        <authorList>
            <person name="Martin A.A."/>
        </authorList>
    </citation>
    <scope>NUCLEOTIDE SEQUENCE</scope>
</reference>
<evidence type="ECO:0000313" key="2">
    <source>
        <dbReference type="Proteomes" id="UP000035642"/>
    </source>
</evidence>
<organism evidence="2 3">
    <name type="scientific">Angiostrongylus cantonensis</name>
    <name type="common">Rat lungworm</name>
    <dbReference type="NCBI Taxonomy" id="6313"/>
    <lineage>
        <taxon>Eukaryota</taxon>
        <taxon>Metazoa</taxon>
        <taxon>Ecdysozoa</taxon>
        <taxon>Nematoda</taxon>
        <taxon>Chromadorea</taxon>
        <taxon>Rhabditida</taxon>
        <taxon>Rhabditina</taxon>
        <taxon>Rhabditomorpha</taxon>
        <taxon>Strongyloidea</taxon>
        <taxon>Metastrongylidae</taxon>
        <taxon>Angiostrongylus</taxon>
    </lineage>
</organism>
<proteinExistence type="predicted"/>
<evidence type="ECO:0000259" key="1">
    <source>
        <dbReference type="Pfam" id="PF14727"/>
    </source>
</evidence>
<dbReference type="WBParaSite" id="ACAC_0000706101-mRNA-1">
    <property type="protein sequence ID" value="ACAC_0000706101-mRNA-1"/>
    <property type="gene ID" value="ACAC_0000706101"/>
</dbReference>
<protein>
    <submittedName>
        <fullName evidence="3">PHTB1_N domain-containing protein</fullName>
    </submittedName>
</protein>
<dbReference type="Proteomes" id="UP000035642">
    <property type="component" value="Unassembled WGS sequence"/>
</dbReference>
<reference evidence="3" key="2">
    <citation type="submission" date="2017-02" db="UniProtKB">
        <authorList>
            <consortium name="WormBaseParasite"/>
        </authorList>
    </citation>
    <scope>IDENTIFICATION</scope>
</reference>
<sequence length="74" mass="8120">MAIEDSTSVQASIICLCRYAIFCFSTSGSVRWQIRLETVGTALMVYNVGSTSGHSTFSHLISSHSLVFPFLFPL</sequence>
<feature type="domain" description="PTHB1 N-terminal" evidence="1">
    <location>
        <begin position="8"/>
        <end position="64"/>
    </location>
</feature>
<dbReference type="Pfam" id="PF14727">
    <property type="entry name" value="PHTB1_N"/>
    <property type="match status" value="1"/>
</dbReference>
<dbReference type="AlphaFoldDB" id="A0A0K0DA26"/>
<evidence type="ECO:0000313" key="3">
    <source>
        <dbReference type="WBParaSite" id="ACAC_0000706101-mRNA-1"/>
    </source>
</evidence>
<accession>A0A0K0DA26</accession>
<name>A0A0K0DA26_ANGCA</name>
<keyword evidence="2" id="KW-1185">Reference proteome</keyword>